<keyword evidence="4" id="KW-1185">Reference proteome</keyword>
<dbReference type="AlphaFoldDB" id="A0AAD7AJ00"/>
<evidence type="ECO:0000259" key="2">
    <source>
        <dbReference type="PROSITE" id="PS50837"/>
    </source>
</evidence>
<dbReference type="PROSITE" id="PS50837">
    <property type="entry name" value="NACHT"/>
    <property type="match status" value="1"/>
</dbReference>
<organism evidence="3 4">
    <name type="scientific">Mycena albidolilacea</name>
    <dbReference type="NCBI Taxonomy" id="1033008"/>
    <lineage>
        <taxon>Eukaryota</taxon>
        <taxon>Fungi</taxon>
        <taxon>Dikarya</taxon>
        <taxon>Basidiomycota</taxon>
        <taxon>Agaricomycotina</taxon>
        <taxon>Agaricomycetes</taxon>
        <taxon>Agaricomycetidae</taxon>
        <taxon>Agaricales</taxon>
        <taxon>Marasmiineae</taxon>
        <taxon>Mycenaceae</taxon>
        <taxon>Mycena</taxon>
    </lineage>
</organism>
<comment type="caution">
    <text evidence="3">The sequence shown here is derived from an EMBL/GenBank/DDBJ whole genome shotgun (WGS) entry which is preliminary data.</text>
</comment>
<dbReference type="Pfam" id="PF24883">
    <property type="entry name" value="NPHP3_N"/>
    <property type="match status" value="1"/>
</dbReference>
<sequence length="501" mass="56890">MLNLNDRNLEGIVRPIGNIIFGAVHLPTNDVYSRSPSPTNDNHHSVTRIASAAEALQLGNISFTKTWDPLLSQVKLFTNLVQNFAEIHPYAKIAVGVLTAALYQVVIAQKERDDKFRKLIHTTTEVFDFLNRMKVADLDGHKQTMKMLALQTTECAYFIRDYTKHKSFIVRVGANLLSGTELNGKIAEYERKFEQFRTAFRTNATLNTEIAVVRIAERMNDIDKNLTLDDLPYAKGVRFDRGRQCLPGTREKILEQIIEWVNDIEKSRVLVLSGDAGSGKSTIAHTISRMFDELNRLGSSFFFPRDGTQPYRKLFSTITRDLADLESHWKAAAFTTISQSRALRKTGSLLEQYEEFILKPAKNTHVYFGPILIVIDALDAATHLKAERDELLSLLFSRTTELPRNFRILITTRGDEDIFDALEHRQNVVWWRMAEILDNDSRAHDIGTYFSKQLSRIPGVEWNEKRRAKLIAAASGDFAWAVSTCAWVKEVGSGHNAADRL</sequence>
<dbReference type="SUPFAM" id="SSF52540">
    <property type="entry name" value="P-loop containing nucleoside triphosphate hydrolases"/>
    <property type="match status" value="1"/>
</dbReference>
<keyword evidence="1" id="KW-0677">Repeat</keyword>
<evidence type="ECO:0000313" key="3">
    <source>
        <dbReference type="EMBL" id="KAJ7359914.1"/>
    </source>
</evidence>
<dbReference type="EMBL" id="JARIHO010000006">
    <property type="protein sequence ID" value="KAJ7359914.1"/>
    <property type="molecule type" value="Genomic_DNA"/>
</dbReference>
<dbReference type="InterPro" id="IPR027417">
    <property type="entry name" value="P-loop_NTPase"/>
</dbReference>
<dbReference type="Proteomes" id="UP001218218">
    <property type="component" value="Unassembled WGS sequence"/>
</dbReference>
<feature type="non-terminal residue" evidence="3">
    <location>
        <position position="501"/>
    </location>
</feature>
<dbReference type="InterPro" id="IPR056884">
    <property type="entry name" value="NPHP3-like_N"/>
</dbReference>
<evidence type="ECO:0000313" key="4">
    <source>
        <dbReference type="Proteomes" id="UP001218218"/>
    </source>
</evidence>
<evidence type="ECO:0000256" key="1">
    <source>
        <dbReference type="ARBA" id="ARBA00022737"/>
    </source>
</evidence>
<feature type="domain" description="NACHT" evidence="2">
    <location>
        <begin position="268"/>
        <end position="413"/>
    </location>
</feature>
<dbReference type="PANTHER" id="PTHR10039">
    <property type="entry name" value="AMELOGENIN"/>
    <property type="match status" value="1"/>
</dbReference>
<gene>
    <name evidence="3" type="ORF">DFH08DRAFT_686839</name>
</gene>
<name>A0AAD7AJ00_9AGAR</name>
<protein>
    <recommendedName>
        <fullName evidence="2">NACHT domain-containing protein</fullName>
    </recommendedName>
</protein>
<proteinExistence type="predicted"/>
<dbReference type="Gene3D" id="3.40.50.300">
    <property type="entry name" value="P-loop containing nucleotide triphosphate hydrolases"/>
    <property type="match status" value="1"/>
</dbReference>
<accession>A0AAD7AJ00</accession>
<reference evidence="3" key="1">
    <citation type="submission" date="2023-03" db="EMBL/GenBank/DDBJ databases">
        <title>Massive genome expansion in bonnet fungi (Mycena s.s.) driven by repeated elements and novel gene families across ecological guilds.</title>
        <authorList>
            <consortium name="Lawrence Berkeley National Laboratory"/>
            <person name="Harder C.B."/>
            <person name="Miyauchi S."/>
            <person name="Viragh M."/>
            <person name="Kuo A."/>
            <person name="Thoen E."/>
            <person name="Andreopoulos B."/>
            <person name="Lu D."/>
            <person name="Skrede I."/>
            <person name="Drula E."/>
            <person name="Henrissat B."/>
            <person name="Morin E."/>
            <person name="Kohler A."/>
            <person name="Barry K."/>
            <person name="LaButti K."/>
            <person name="Morin E."/>
            <person name="Salamov A."/>
            <person name="Lipzen A."/>
            <person name="Mereny Z."/>
            <person name="Hegedus B."/>
            <person name="Baldrian P."/>
            <person name="Stursova M."/>
            <person name="Weitz H."/>
            <person name="Taylor A."/>
            <person name="Grigoriev I.V."/>
            <person name="Nagy L.G."/>
            <person name="Martin F."/>
            <person name="Kauserud H."/>
        </authorList>
    </citation>
    <scope>NUCLEOTIDE SEQUENCE</scope>
    <source>
        <strain evidence="3">CBHHK002</strain>
    </source>
</reference>
<dbReference type="InterPro" id="IPR007111">
    <property type="entry name" value="NACHT_NTPase"/>
</dbReference>